<keyword evidence="2" id="KW-1133">Transmembrane helix</keyword>
<dbReference type="RefSeq" id="WP_257855463.1">
    <property type="nucleotide sequence ID" value="NZ_CP102514.1"/>
</dbReference>
<evidence type="ECO:0000256" key="2">
    <source>
        <dbReference type="SAM" id="Phobius"/>
    </source>
</evidence>
<evidence type="ECO:0000313" key="4">
    <source>
        <dbReference type="Proteomes" id="UP001057738"/>
    </source>
</evidence>
<keyword evidence="2" id="KW-0812">Transmembrane</keyword>
<proteinExistence type="predicted"/>
<feature type="compositionally biased region" description="Low complexity" evidence="1">
    <location>
        <begin position="442"/>
        <end position="457"/>
    </location>
</feature>
<feature type="transmembrane region" description="Helical" evidence="2">
    <location>
        <begin position="189"/>
        <end position="208"/>
    </location>
</feature>
<gene>
    <name evidence="3" type="ORF">NRK68_08120</name>
</gene>
<keyword evidence="2" id="KW-0472">Membrane</keyword>
<accession>A0ABY5PTE4</accession>
<feature type="transmembrane region" description="Helical" evidence="2">
    <location>
        <begin position="82"/>
        <end position="100"/>
    </location>
</feature>
<evidence type="ECO:0000313" key="3">
    <source>
        <dbReference type="EMBL" id="UUY47185.1"/>
    </source>
</evidence>
<evidence type="ECO:0000256" key="1">
    <source>
        <dbReference type="SAM" id="MobiDB-lite"/>
    </source>
</evidence>
<feature type="compositionally biased region" description="Gly residues" evidence="1">
    <location>
        <begin position="458"/>
        <end position="468"/>
    </location>
</feature>
<dbReference type="GeneID" id="95573421"/>
<protein>
    <submittedName>
        <fullName evidence="3">Streptophobe family protein</fullName>
    </submittedName>
</protein>
<dbReference type="EMBL" id="CP102514">
    <property type="protein sequence ID" value="UUY47185.1"/>
    <property type="molecule type" value="Genomic_DNA"/>
</dbReference>
<feature type="region of interest" description="Disordered" evidence="1">
    <location>
        <begin position="420"/>
        <end position="540"/>
    </location>
</feature>
<feature type="transmembrane region" description="Helical" evidence="2">
    <location>
        <begin position="256"/>
        <end position="277"/>
    </location>
</feature>
<dbReference type="Proteomes" id="UP001057738">
    <property type="component" value="Chromosome"/>
</dbReference>
<feature type="transmembrane region" description="Helical" evidence="2">
    <location>
        <begin position="9"/>
        <end position="35"/>
    </location>
</feature>
<feature type="compositionally biased region" description="Pro residues" evidence="1">
    <location>
        <begin position="503"/>
        <end position="540"/>
    </location>
</feature>
<name>A0ABY5PTE4_9ACTN</name>
<reference evidence="3" key="1">
    <citation type="submission" date="2022-08" db="EMBL/GenBank/DDBJ databases">
        <authorList>
            <person name="Tian L."/>
        </authorList>
    </citation>
    <scope>NUCLEOTIDE SEQUENCE</scope>
    <source>
        <strain evidence="3">CM253</strain>
    </source>
</reference>
<keyword evidence="4" id="KW-1185">Reference proteome</keyword>
<dbReference type="NCBIfam" id="NF038391">
    <property type="entry name" value="streptophobe"/>
    <property type="match status" value="1"/>
</dbReference>
<dbReference type="PRINTS" id="PR01217">
    <property type="entry name" value="PRICHEXTENSN"/>
</dbReference>
<dbReference type="InterPro" id="IPR047724">
    <property type="entry name" value="Streptophobe"/>
</dbReference>
<feature type="transmembrane region" description="Helical" evidence="2">
    <location>
        <begin position="317"/>
        <end position="337"/>
    </location>
</feature>
<organism evidence="3 4">
    <name type="scientific">Streptomyces yangpuensis</name>
    <dbReference type="NCBI Taxonomy" id="1648182"/>
    <lineage>
        <taxon>Bacteria</taxon>
        <taxon>Bacillati</taxon>
        <taxon>Actinomycetota</taxon>
        <taxon>Actinomycetes</taxon>
        <taxon>Kitasatosporales</taxon>
        <taxon>Streptomycetaceae</taxon>
        <taxon>Streptomyces</taxon>
    </lineage>
</organism>
<feature type="transmembrane region" description="Helical" evidence="2">
    <location>
        <begin position="220"/>
        <end position="244"/>
    </location>
</feature>
<feature type="transmembrane region" description="Helical" evidence="2">
    <location>
        <begin position="112"/>
        <end position="133"/>
    </location>
</feature>
<sequence length="540" mass="52994">MRRIRWGDVFLSAVAAVGWSLIVMAGVAGLGLHLLGADAAGGSPVPMTAAVVVLAVGGTVDPSGDVSVFGVAGAGAETSLDVMPLGVSLAGALVLAGVFLRSLRAGAGPGETAARVVAFTTLLVATAGGLAWAGHDVVTLDGASLPGTRVPVKVEVPGIGDVGGLLPDRVGDLIGARTRVGFSVVPGPTLLGAAVWALAVLAVALLVSRRGPAALARVRPAASAVVTALLVAVAAGLAAAVWAAADDEHPGRVMGAALLGAPNGSWLGVLLGLFVPLRGAAAGEPARLLPDPLDDLLSASAREPVTVARLAEYDGRVWLLVLGASLLLLAAGVLAAVRTPGRGVAGCAVRLGAVTGVALAVLVRLTRLSADASLAVLGVDMVDAGVELRGDVPYALLLGSAWGAVAGAAGAVLGGRRRPAAVPARDPAGRPPGPPAAGGTGWPAPVDPGAPAAPYGAGQDGRSGAGRPGGPPGWALAYLDPDVSWDVTVTGIPPRPPRRTRPPQRPPFTPPPPPGAPPAPPAPPPPPAPPEPPGPPPPPR</sequence>